<keyword evidence="3 7" id="KW-0812">Transmembrane</keyword>
<feature type="transmembrane region" description="Helical" evidence="7">
    <location>
        <begin position="449"/>
        <end position="470"/>
    </location>
</feature>
<comment type="caution">
    <text evidence="8">The sequence shown here is derived from an EMBL/GenBank/DDBJ whole genome shotgun (WGS) entry which is preliminary data.</text>
</comment>
<keyword evidence="5 7" id="KW-0472">Membrane</keyword>
<evidence type="ECO:0000256" key="7">
    <source>
        <dbReference type="SAM" id="Phobius"/>
    </source>
</evidence>
<dbReference type="GO" id="GO:0046474">
    <property type="term" value="P:glycerophospholipid biosynthetic process"/>
    <property type="evidence" value="ECO:0007669"/>
    <property type="project" value="TreeGrafter"/>
</dbReference>
<dbReference type="InterPro" id="IPR004299">
    <property type="entry name" value="MBOAT_fam"/>
</dbReference>
<dbReference type="GO" id="GO:0005783">
    <property type="term" value="C:endoplasmic reticulum"/>
    <property type="evidence" value="ECO:0007669"/>
    <property type="project" value="TreeGrafter"/>
</dbReference>
<accession>A0A1Y2EU61</accession>
<dbReference type="GO" id="GO:0003841">
    <property type="term" value="F:1-acylglycerol-3-phosphate O-acyltransferase activity"/>
    <property type="evidence" value="ECO:0007669"/>
    <property type="project" value="TreeGrafter"/>
</dbReference>
<reference evidence="8 9" key="1">
    <citation type="submission" date="2016-07" db="EMBL/GenBank/DDBJ databases">
        <title>Pervasive Adenine N6-methylation of Active Genes in Fungi.</title>
        <authorList>
            <consortium name="DOE Joint Genome Institute"/>
            <person name="Mondo S.J."/>
            <person name="Dannebaum R.O."/>
            <person name="Kuo R.C."/>
            <person name="Labutti K."/>
            <person name="Haridas S."/>
            <person name="Kuo A."/>
            <person name="Salamov A."/>
            <person name="Ahrendt S.R."/>
            <person name="Lipzen A."/>
            <person name="Sullivan W."/>
            <person name="Andreopoulos W.B."/>
            <person name="Clum A."/>
            <person name="Lindquist E."/>
            <person name="Daum C."/>
            <person name="Ramamoorthy G.K."/>
            <person name="Gryganskyi A."/>
            <person name="Culley D."/>
            <person name="Magnuson J.K."/>
            <person name="James T.Y."/>
            <person name="O'Malley M.A."/>
            <person name="Stajich J.E."/>
            <person name="Spatafora J.W."/>
            <person name="Visel A."/>
            <person name="Grigoriev I.V."/>
        </authorList>
    </citation>
    <scope>NUCLEOTIDE SEQUENCE [LARGE SCALE GENOMIC DNA]</scope>
    <source>
        <strain evidence="8 9">12-1054</strain>
    </source>
</reference>
<dbReference type="OrthoDB" id="286734at2759"/>
<dbReference type="Pfam" id="PF03062">
    <property type="entry name" value="MBOAT"/>
    <property type="match status" value="1"/>
</dbReference>
<dbReference type="PANTHER" id="PTHR13906">
    <property type="entry name" value="PORCUPINE"/>
    <property type="match status" value="1"/>
</dbReference>
<dbReference type="PANTHER" id="PTHR13906:SF4">
    <property type="entry name" value="LYSOPHOSPHOLIPID ACYLTRANSFERASE 6"/>
    <property type="match status" value="1"/>
</dbReference>
<protein>
    <submittedName>
        <fullName evidence="8">MBOAT, membrane-bound O-acyltransferase family-domain-containing protein</fullName>
    </submittedName>
</protein>
<dbReference type="EMBL" id="MCFI01000027">
    <property type="protein sequence ID" value="ORY75100.1"/>
    <property type="molecule type" value="Genomic_DNA"/>
</dbReference>
<dbReference type="Proteomes" id="UP000193685">
    <property type="component" value="Unassembled WGS sequence"/>
</dbReference>
<feature type="transmembrane region" description="Helical" evidence="7">
    <location>
        <begin position="411"/>
        <end position="429"/>
    </location>
</feature>
<evidence type="ECO:0000256" key="6">
    <source>
        <dbReference type="ARBA" id="ARBA00023315"/>
    </source>
</evidence>
<organism evidence="8 9">
    <name type="scientific">Protomyces lactucae-debilis</name>
    <dbReference type="NCBI Taxonomy" id="2754530"/>
    <lineage>
        <taxon>Eukaryota</taxon>
        <taxon>Fungi</taxon>
        <taxon>Dikarya</taxon>
        <taxon>Ascomycota</taxon>
        <taxon>Taphrinomycotina</taxon>
        <taxon>Taphrinomycetes</taxon>
        <taxon>Taphrinales</taxon>
        <taxon>Protomycetaceae</taxon>
        <taxon>Protomyces</taxon>
    </lineage>
</organism>
<comment type="subcellular location">
    <subcellularLocation>
        <location evidence="1">Membrane</location>
        <topology evidence="1">Multi-pass membrane protein</topology>
    </subcellularLocation>
</comment>
<dbReference type="RefSeq" id="XP_040722212.1">
    <property type="nucleotide sequence ID" value="XM_040870180.1"/>
</dbReference>
<dbReference type="GO" id="GO:0016020">
    <property type="term" value="C:membrane"/>
    <property type="evidence" value="ECO:0007669"/>
    <property type="project" value="UniProtKB-SubCell"/>
</dbReference>
<feature type="transmembrane region" description="Helical" evidence="7">
    <location>
        <begin position="22"/>
        <end position="39"/>
    </location>
</feature>
<dbReference type="GO" id="GO:0047184">
    <property type="term" value="F:1-acylglycerophosphocholine O-acyltransferase activity"/>
    <property type="evidence" value="ECO:0007669"/>
    <property type="project" value="TreeGrafter"/>
</dbReference>
<evidence type="ECO:0000256" key="5">
    <source>
        <dbReference type="ARBA" id="ARBA00023136"/>
    </source>
</evidence>
<evidence type="ECO:0000313" key="8">
    <source>
        <dbReference type="EMBL" id="ORY75100.1"/>
    </source>
</evidence>
<gene>
    <name evidence="8" type="ORF">BCR37DRAFT_384150</name>
</gene>
<dbReference type="GO" id="GO:0030258">
    <property type="term" value="P:lipid modification"/>
    <property type="evidence" value="ECO:0007669"/>
    <property type="project" value="TreeGrafter"/>
</dbReference>
<dbReference type="OMA" id="WHGTRPG"/>
<evidence type="ECO:0000256" key="3">
    <source>
        <dbReference type="ARBA" id="ARBA00022692"/>
    </source>
</evidence>
<keyword evidence="4 7" id="KW-1133">Transmembrane helix</keyword>
<evidence type="ECO:0000256" key="4">
    <source>
        <dbReference type="ARBA" id="ARBA00022989"/>
    </source>
</evidence>
<evidence type="ECO:0000313" key="9">
    <source>
        <dbReference type="Proteomes" id="UP000193685"/>
    </source>
</evidence>
<sequence length="530" mass="60966">MIDLLDRLLAAAAGRVGLPLDALKTIVCLLLAYPLAGLLKRIPDDQPRLRNLFCIACGLFFLVGVFDLWTGLVHILVSSLVTYTLAGFWHSPLMPWVNFVFIMGHMSYNQVARQWANDPDAVDITGAQMVLVMKLTAFAWNIMDGKKKDLADFQKENALTHLPALDAYLAWVFFFPAMLIGPAFEFAQYEKWLSLQLFEPPAQIKAAPRFRKGRKIPRSGRPALRRALEGLFWLGVFSWLSTRFSVQDVLSDRFGRTSWLYRFWYIMPLALTHRTKYYGVWKLSEGSCILAGFGFSYKDGKQDWSSIENISPYEFETSQNTKALLEAWNKNTNKWLKQYVYLRVTPQGKRPGFLSTLATFLTSAIWHGFYPGYYLAFMLGAFAQTMGKYYRRNLRPFFLQDDLKTPTANKWMYDVVCWAVTQWSWAYIVQSFVVLSFKDSLKFDLRYGFYVHVGMLLTVAFFKSPAGALVKRQVRQRQQLLEKSSKETSKVGRDPELKVDVLSDQLTEEVQALKKDLDEQVLGKRRPVAT</sequence>
<feature type="transmembrane region" description="Helical" evidence="7">
    <location>
        <begin position="51"/>
        <end position="77"/>
    </location>
</feature>
<feature type="transmembrane region" description="Helical" evidence="7">
    <location>
        <begin position="83"/>
        <end position="103"/>
    </location>
</feature>
<keyword evidence="2 8" id="KW-0808">Transferase</keyword>
<evidence type="ECO:0000256" key="1">
    <source>
        <dbReference type="ARBA" id="ARBA00004141"/>
    </source>
</evidence>
<dbReference type="AlphaFoldDB" id="A0A1Y2EU61"/>
<keyword evidence="6 8" id="KW-0012">Acyltransferase</keyword>
<feature type="transmembrane region" description="Helical" evidence="7">
    <location>
        <begin position="168"/>
        <end position="187"/>
    </location>
</feature>
<dbReference type="GeneID" id="63786779"/>
<proteinExistence type="predicted"/>
<keyword evidence="9" id="KW-1185">Reference proteome</keyword>
<evidence type="ECO:0000256" key="2">
    <source>
        <dbReference type="ARBA" id="ARBA00022679"/>
    </source>
</evidence>
<dbReference type="InterPro" id="IPR049941">
    <property type="entry name" value="LPLAT_7/PORCN-like"/>
</dbReference>
<name>A0A1Y2EU61_PROLT</name>
<dbReference type="STRING" id="56484.A0A1Y2EU61"/>